<proteinExistence type="predicted"/>
<comment type="caution">
    <text evidence="2">The sequence shown here is derived from an EMBL/GenBank/DDBJ whole genome shotgun (WGS) entry which is preliminary data.</text>
</comment>
<dbReference type="EMBL" id="JASSZA010000002">
    <property type="protein sequence ID" value="KAK2116605.1"/>
    <property type="molecule type" value="Genomic_DNA"/>
</dbReference>
<name>A0ABQ9W582_SAGOE</name>
<evidence type="ECO:0000313" key="3">
    <source>
        <dbReference type="Proteomes" id="UP001266305"/>
    </source>
</evidence>
<feature type="region of interest" description="Disordered" evidence="1">
    <location>
        <begin position="39"/>
        <end position="67"/>
    </location>
</feature>
<reference evidence="2 3" key="1">
    <citation type="submission" date="2023-05" db="EMBL/GenBank/DDBJ databases">
        <title>B98-5 Cell Line De Novo Hybrid Assembly: An Optical Mapping Approach.</title>
        <authorList>
            <person name="Kananen K."/>
            <person name="Auerbach J.A."/>
            <person name="Kautto E."/>
            <person name="Blachly J.S."/>
        </authorList>
    </citation>
    <scope>NUCLEOTIDE SEQUENCE [LARGE SCALE GENOMIC DNA]</scope>
    <source>
        <strain evidence="2">B95-8</strain>
        <tissue evidence="2">Cell line</tissue>
    </source>
</reference>
<evidence type="ECO:0000313" key="2">
    <source>
        <dbReference type="EMBL" id="KAK2116605.1"/>
    </source>
</evidence>
<dbReference type="Proteomes" id="UP001266305">
    <property type="component" value="Unassembled WGS sequence"/>
</dbReference>
<keyword evidence="3" id="KW-1185">Reference proteome</keyword>
<sequence>MTFMTLSGDKPLGMKQLSMQLISGLGMGYKPLDLTRGATEHQETNQHARNNTPPNMPKTAWCTAELR</sequence>
<accession>A0ABQ9W582</accession>
<protein>
    <submittedName>
        <fullName evidence="2">Uncharacterized protein</fullName>
    </submittedName>
</protein>
<gene>
    <name evidence="2" type="ORF">P7K49_003491</name>
</gene>
<evidence type="ECO:0000256" key="1">
    <source>
        <dbReference type="SAM" id="MobiDB-lite"/>
    </source>
</evidence>
<organism evidence="2 3">
    <name type="scientific">Saguinus oedipus</name>
    <name type="common">Cotton-top tamarin</name>
    <name type="synonym">Oedipomidas oedipus</name>
    <dbReference type="NCBI Taxonomy" id="9490"/>
    <lineage>
        <taxon>Eukaryota</taxon>
        <taxon>Metazoa</taxon>
        <taxon>Chordata</taxon>
        <taxon>Craniata</taxon>
        <taxon>Vertebrata</taxon>
        <taxon>Euteleostomi</taxon>
        <taxon>Mammalia</taxon>
        <taxon>Eutheria</taxon>
        <taxon>Euarchontoglires</taxon>
        <taxon>Primates</taxon>
        <taxon>Haplorrhini</taxon>
        <taxon>Platyrrhini</taxon>
        <taxon>Cebidae</taxon>
        <taxon>Callitrichinae</taxon>
        <taxon>Saguinus</taxon>
    </lineage>
</organism>